<protein>
    <recommendedName>
        <fullName evidence="2">Nucleoid-associated protein IW256_006488</fullName>
    </recommendedName>
</protein>
<comment type="caution">
    <text evidence="4">The sequence shown here is derived from an EMBL/GenBank/DDBJ whole genome shotgun (WGS) entry which is preliminary data.</text>
</comment>
<gene>
    <name evidence="4" type="ORF">IW256_006488</name>
</gene>
<comment type="similarity">
    <text evidence="2">Belongs to the YbaB/EbfC family.</text>
</comment>
<accession>A0A931GMW1</accession>
<evidence type="ECO:0000256" key="2">
    <source>
        <dbReference type="HAMAP-Rule" id="MF_00274"/>
    </source>
</evidence>
<name>A0A931GMW1_9ACTN</name>
<evidence type="ECO:0000256" key="3">
    <source>
        <dbReference type="SAM" id="MobiDB-lite"/>
    </source>
</evidence>
<keyword evidence="2" id="KW-0963">Cytoplasm</keyword>
<dbReference type="GO" id="GO:0043590">
    <property type="term" value="C:bacterial nucleoid"/>
    <property type="evidence" value="ECO:0007669"/>
    <property type="project" value="UniProtKB-UniRule"/>
</dbReference>
<sequence>MNFQELLEQAQKLFSAQQELAEAEVTGTSGGGLVTATVNGQGEVTGVSIDPEAIDPDDPAETAETLADLVLAAIRDAGREVQEMQQSAMGPLAAGFGGGLPDFGAGGGGMPGLPVFPGLPGMSELPGFPGAGGPAAPGQDRPGQDEEGPDEEGPNGPGGPGGAGGSGGSGKAGD</sequence>
<dbReference type="EMBL" id="JADOUA010000001">
    <property type="protein sequence ID" value="MBG6092375.1"/>
    <property type="molecule type" value="Genomic_DNA"/>
</dbReference>
<dbReference type="Gene3D" id="3.30.1310.10">
    <property type="entry name" value="Nucleoid-associated protein YbaB-like domain"/>
    <property type="match status" value="1"/>
</dbReference>
<keyword evidence="5" id="KW-1185">Reference proteome</keyword>
<feature type="region of interest" description="Disordered" evidence="3">
    <location>
        <begin position="115"/>
        <end position="174"/>
    </location>
</feature>
<dbReference type="PANTHER" id="PTHR33449:SF1">
    <property type="entry name" value="NUCLEOID-ASSOCIATED PROTEIN YBAB"/>
    <property type="match status" value="1"/>
</dbReference>
<dbReference type="InterPro" id="IPR004401">
    <property type="entry name" value="YbaB/EbfC"/>
</dbReference>
<dbReference type="Pfam" id="PF02575">
    <property type="entry name" value="YbaB_DNA_bd"/>
    <property type="match status" value="1"/>
</dbReference>
<keyword evidence="1 2" id="KW-0238">DNA-binding</keyword>
<proteinExistence type="inferred from homology"/>
<dbReference type="PANTHER" id="PTHR33449">
    <property type="entry name" value="NUCLEOID-ASSOCIATED PROTEIN YBAB"/>
    <property type="match status" value="1"/>
</dbReference>
<comment type="function">
    <text evidence="2">Binds to DNA and alters its conformation. May be involved in regulation of gene expression, nucleoid organization and DNA protection.</text>
</comment>
<dbReference type="HAMAP" id="MF_00274">
    <property type="entry name" value="DNA_YbaB_EbfC"/>
    <property type="match status" value="1"/>
</dbReference>
<evidence type="ECO:0000313" key="4">
    <source>
        <dbReference type="EMBL" id="MBG6092375.1"/>
    </source>
</evidence>
<dbReference type="Proteomes" id="UP000614047">
    <property type="component" value="Unassembled WGS sequence"/>
</dbReference>
<evidence type="ECO:0000256" key="1">
    <source>
        <dbReference type="ARBA" id="ARBA00023125"/>
    </source>
</evidence>
<organism evidence="4 5">
    <name type="scientific">Actinomadura viridis</name>
    <dbReference type="NCBI Taxonomy" id="58110"/>
    <lineage>
        <taxon>Bacteria</taxon>
        <taxon>Bacillati</taxon>
        <taxon>Actinomycetota</taxon>
        <taxon>Actinomycetes</taxon>
        <taxon>Streptosporangiales</taxon>
        <taxon>Thermomonosporaceae</taxon>
        <taxon>Actinomadura</taxon>
    </lineage>
</organism>
<reference evidence="4" key="1">
    <citation type="submission" date="2020-11" db="EMBL/GenBank/DDBJ databases">
        <title>Sequencing the genomes of 1000 actinobacteria strains.</title>
        <authorList>
            <person name="Klenk H.-P."/>
        </authorList>
    </citation>
    <scope>NUCLEOTIDE SEQUENCE</scope>
    <source>
        <strain evidence="4">DSM 43175</strain>
    </source>
</reference>
<dbReference type="GO" id="GO:0003677">
    <property type="term" value="F:DNA binding"/>
    <property type="evidence" value="ECO:0007669"/>
    <property type="project" value="UniProtKB-UniRule"/>
</dbReference>
<feature type="compositionally biased region" description="Low complexity" evidence="3">
    <location>
        <begin position="115"/>
        <end position="128"/>
    </location>
</feature>
<dbReference type="InterPro" id="IPR036894">
    <property type="entry name" value="YbaB-like_sf"/>
</dbReference>
<evidence type="ECO:0000313" key="5">
    <source>
        <dbReference type="Proteomes" id="UP000614047"/>
    </source>
</evidence>
<comment type="subcellular location">
    <subcellularLocation>
        <location evidence="2">Cytoplasm</location>
        <location evidence="2">Nucleoid</location>
    </subcellularLocation>
</comment>
<dbReference type="GO" id="GO:0005829">
    <property type="term" value="C:cytosol"/>
    <property type="evidence" value="ECO:0007669"/>
    <property type="project" value="TreeGrafter"/>
</dbReference>
<dbReference type="SUPFAM" id="SSF82607">
    <property type="entry name" value="YbaB-like"/>
    <property type="match status" value="1"/>
</dbReference>
<dbReference type="NCBIfam" id="TIGR00103">
    <property type="entry name" value="DNA_YbaB_EbfC"/>
    <property type="match status" value="1"/>
</dbReference>
<comment type="subunit">
    <text evidence="2">Homodimer.</text>
</comment>
<dbReference type="AlphaFoldDB" id="A0A931GMW1"/>
<feature type="compositionally biased region" description="Gly residues" evidence="3">
    <location>
        <begin position="155"/>
        <end position="174"/>
    </location>
</feature>